<dbReference type="Pfam" id="PF13919">
    <property type="entry name" value="ASXH"/>
    <property type="match status" value="1"/>
</dbReference>
<feature type="region of interest" description="Disordered" evidence="8">
    <location>
        <begin position="1"/>
        <end position="95"/>
    </location>
</feature>
<evidence type="ECO:0000256" key="6">
    <source>
        <dbReference type="ARBA" id="ARBA00023163"/>
    </source>
</evidence>
<keyword evidence="6" id="KW-0804">Transcription</keyword>
<evidence type="ECO:0000313" key="10">
    <source>
        <dbReference type="EMBL" id="OTA03065.1"/>
    </source>
</evidence>
<comment type="caution">
    <text evidence="10">The sequence shown here is derived from an EMBL/GenBank/DDBJ whole genome shotgun (WGS) entry which is preliminary data.</text>
</comment>
<protein>
    <recommendedName>
        <fullName evidence="9">DEUBAD domain-containing protein</fullName>
    </recommendedName>
</protein>
<gene>
    <name evidence="10" type="ORF">A9Z42_0034930</name>
</gene>
<keyword evidence="3" id="KW-0863">Zinc-finger</keyword>
<dbReference type="InterPro" id="IPR028020">
    <property type="entry name" value="ASX_DEUBAD_dom"/>
</dbReference>
<evidence type="ECO:0000256" key="4">
    <source>
        <dbReference type="ARBA" id="ARBA00022833"/>
    </source>
</evidence>
<keyword evidence="5" id="KW-0805">Transcription regulation</keyword>
<dbReference type="GO" id="GO:0008270">
    <property type="term" value="F:zinc ion binding"/>
    <property type="evidence" value="ECO:0007669"/>
    <property type="project" value="UniProtKB-KW"/>
</dbReference>
<dbReference type="EMBL" id="LFMI01000379">
    <property type="protein sequence ID" value="OTA03065.1"/>
    <property type="molecule type" value="Genomic_DNA"/>
</dbReference>
<keyword evidence="4" id="KW-0862">Zinc</keyword>
<feature type="region of interest" description="Disordered" evidence="8">
    <location>
        <begin position="227"/>
        <end position="283"/>
    </location>
</feature>
<feature type="compositionally biased region" description="Low complexity" evidence="8">
    <location>
        <begin position="17"/>
        <end position="48"/>
    </location>
</feature>
<keyword evidence="2" id="KW-0479">Metal-binding</keyword>
<keyword evidence="7" id="KW-0539">Nucleus</keyword>
<dbReference type="AlphaFoldDB" id="A0A2H2ZQS7"/>
<feature type="domain" description="DEUBAD" evidence="9">
    <location>
        <begin position="101"/>
        <end position="215"/>
    </location>
</feature>
<dbReference type="Proteomes" id="UP000219286">
    <property type="component" value="Unassembled WGS sequence"/>
</dbReference>
<comment type="subcellular location">
    <subcellularLocation>
        <location evidence="1">Nucleus</location>
    </subcellularLocation>
</comment>
<evidence type="ECO:0000256" key="1">
    <source>
        <dbReference type="ARBA" id="ARBA00004123"/>
    </source>
</evidence>
<dbReference type="PROSITE" id="PS51916">
    <property type="entry name" value="DEUBAD"/>
    <property type="match status" value="1"/>
</dbReference>
<feature type="compositionally biased region" description="Basic residues" evidence="8">
    <location>
        <begin position="72"/>
        <end position="89"/>
    </location>
</feature>
<dbReference type="GO" id="GO:0005634">
    <property type="term" value="C:nucleus"/>
    <property type="evidence" value="ECO:0007669"/>
    <property type="project" value="UniProtKB-SubCell"/>
</dbReference>
<dbReference type="OrthoDB" id="2289918at2759"/>
<organism evidence="10 11">
    <name type="scientific">Trichoderma parareesei</name>
    <name type="common">Filamentous fungus</name>
    <dbReference type="NCBI Taxonomy" id="858221"/>
    <lineage>
        <taxon>Eukaryota</taxon>
        <taxon>Fungi</taxon>
        <taxon>Dikarya</taxon>
        <taxon>Ascomycota</taxon>
        <taxon>Pezizomycotina</taxon>
        <taxon>Sordariomycetes</taxon>
        <taxon>Hypocreomycetidae</taxon>
        <taxon>Hypocreales</taxon>
        <taxon>Hypocreaceae</taxon>
        <taxon>Trichoderma</taxon>
    </lineage>
</organism>
<keyword evidence="11" id="KW-1185">Reference proteome</keyword>
<proteinExistence type="predicted"/>
<evidence type="ECO:0000256" key="7">
    <source>
        <dbReference type="ARBA" id="ARBA00023242"/>
    </source>
</evidence>
<evidence type="ECO:0000256" key="8">
    <source>
        <dbReference type="SAM" id="MobiDB-lite"/>
    </source>
</evidence>
<evidence type="ECO:0000313" key="11">
    <source>
        <dbReference type="Proteomes" id="UP000219286"/>
    </source>
</evidence>
<feature type="compositionally biased region" description="Low complexity" evidence="8">
    <location>
        <begin position="249"/>
        <end position="258"/>
    </location>
</feature>
<sequence length="283" mass="31225">MSATGSAPADEEPTPRPESNAEPEPNEAVLPPSSTLSSLSELESPFTPARLRRRVTPTQVAESPVKHESKSIPRRPKRRTPAKKKAPRKPKWDAESIIKNPKSPLATANLRSILCNPMAWSCLDQADKAEILALFPDRDHILDADTEDARPDLASLMNDDSFRYDCAAYTENIAQGRHDPEWLASAWSAHERRKAGDFDEFLVERLEEDWGVEIPAGMRIVRGVNGAEKKERNEAEEEDAGTSGQENVDAAGGAKADASGPVVRQKVMPRRLDDQMEIDELAA</sequence>
<name>A0A2H2ZQS7_TRIPA</name>
<evidence type="ECO:0000256" key="3">
    <source>
        <dbReference type="ARBA" id="ARBA00022771"/>
    </source>
</evidence>
<evidence type="ECO:0000256" key="5">
    <source>
        <dbReference type="ARBA" id="ARBA00023015"/>
    </source>
</evidence>
<accession>A0A2H2ZQS7</accession>
<reference evidence="10 11" key="1">
    <citation type="journal article" date="2015" name="Genome Announc.">
        <title>Genome sequence and annotation of Trichoderma parareesei, the ancestor of the cellulase producer Trichoderma reesei.</title>
        <authorList>
            <person name="Yang D."/>
            <person name="Pomraning K."/>
            <person name="Kopchinskiy A."/>
            <person name="Karimi Aghcheh R."/>
            <person name="Atanasova L."/>
            <person name="Chenthamara K."/>
            <person name="Baker S.E."/>
            <person name="Zhang R."/>
            <person name="Shen Q."/>
            <person name="Freitag M."/>
            <person name="Kubicek C.P."/>
            <person name="Druzhinina I.S."/>
        </authorList>
    </citation>
    <scope>NUCLEOTIDE SEQUENCE [LARGE SCALE GENOMIC DNA]</scope>
    <source>
        <strain evidence="10 11">CBS 125925</strain>
    </source>
</reference>
<evidence type="ECO:0000256" key="2">
    <source>
        <dbReference type="ARBA" id="ARBA00022723"/>
    </source>
</evidence>
<dbReference type="InterPro" id="IPR044867">
    <property type="entry name" value="DEUBAD_dom"/>
</dbReference>
<evidence type="ECO:0000259" key="9">
    <source>
        <dbReference type="PROSITE" id="PS51916"/>
    </source>
</evidence>